<dbReference type="Pfam" id="PF03435">
    <property type="entry name" value="Sacchrp_dh_NADP"/>
    <property type="match status" value="1"/>
</dbReference>
<evidence type="ECO:0000259" key="1">
    <source>
        <dbReference type="Pfam" id="PF03435"/>
    </source>
</evidence>
<keyword evidence="3" id="KW-1185">Reference proteome</keyword>
<dbReference type="RefSeq" id="WP_152125216.1">
    <property type="nucleotide sequence ID" value="NZ_WELI01000006.1"/>
</dbReference>
<name>A0A7J5TWU9_9BACT</name>
<dbReference type="EMBL" id="WELI01000006">
    <property type="protein sequence ID" value="KAB7729105.1"/>
    <property type="molecule type" value="Genomic_DNA"/>
</dbReference>
<comment type="caution">
    <text evidence="2">The sequence shown here is derived from an EMBL/GenBank/DDBJ whole genome shotgun (WGS) entry which is preliminary data.</text>
</comment>
<dbReference type="InterPro" id="IPR036291">
    <property type="entry name" value="NAD(P)-bd_dom_sf"/>
</dbReference>
<dbReference type="Gene3D" id="3.40.50.720">
    <property type="entry name" value="NAD(P)-binding Rossmann-like Domain"/>
    <property type="match status" value="1"/>
</dbReference>
<gene>
    <name evidence="2" type="ORF">F5984_15765</name>
</gene>
<sequence>MNPDFLLYGANGYTARLIIEQAARYGLKPILAGRNAEKIAELARQYALEYRIADLANAATLDAALVGVPVVLHCAGPFSKTALPMQQACLRTQTHYLDITGEVAVFEQGKALHQQAVERQIMLMSGVGFDVVPTDCMALHLKNKLPDATHLQLAFANNGGSVSRGTALTAVENLGTDGLIRQNGQLKAVPNAYKTLEVPFELGRKHVCATIPWGDLSTAYTTTAIPNIETYMAMTPGMIRGLRLGNTLGWLLGSKPVRTFLQKRIEKRLTGPDAGVRSRARSLVWGRAENKTGQSVEARLVCPEGYTLTATMALIITQKVLNGNWQPGYQTPAGLYGEGLVLEGGGEWGNRSAK</sequence>
<dbReference type="PANTHER" id="PTHR43781">
    <property type="entry name" value="SACCHAROPINE DEHYDROGENASE"/>
    <property type="match status" value="1"/>
</dbReference>
<feature type="domain" description="Saccharopine dehydrogenase NADP binding" evidence="1">
    <location>
        <begin position="6"/>
        <end position="124"/>
    </location>
</feature>
<evidence type="ECO:0000313" key="2">
    <source>
        <dbReference type="EMBL" id="KAB7729105.1"/>
    </source>
</evidence>
<dbReference type="InterPro" id="IPR005097">
    <property type="entry name" value="Sacchrp_dh_NADP-bd"/>
</dbReference>
<organism evidence="2 3">
    <name type="scientific">Rudanella paleaurantiibacter</name>
    <dbReference type="NCBI Taxonomy" id="2614655"/>
    <lineage>
        <taxon>Bacteria</taxon>
        <taxon>Pseudomonadati</taxon>
        <taxon>Bacteroidota</taxon>
        <taxon>Cytophagia</taxon>
        <taxon>Cytophagales</taxon>
        <taxon>Cytophagaceae</taxon>
        <taxon>Rudanella</taxon>
    </lineage>
</organism>
<dbReference type="AlphaFoldDB" id="A0A7J5TWU9"/>
<accession>A0A7J5TWU9</accession>
<protein>
    <submittedName>
        <fullName evidence="2">NAD(P)H-binding protein</fullName>
    </submittedName>
</protein>
<reference evidence="2 3" key="1">
    <citation type="submission" date="2019-10" db="EMBL/GenBank/DDBJ databases">
        <title>Rudanella paleaurantiibacter sp. nov., isolated from sludge.</title>
        <authorList>
            <person name="Xu S.Q."/>
        </authorList>
    </citation>
    <scope>NUCLEOTIDE SEQUENCE [LARGE SCALE GENOMIC DNA]</scope>
    <source>
        <strain evidence="2 3">HX-22-17</strain>
    </source>
</reference>
<dbReference type="PANTHER" id="PTHR43781:SF1">
    <property type="entry name" value="SACCHAROPINE DEHYDROGENASE"/>
    <property type="match status" value="1"/>
</dbReference>
<dbReference type="Proteomes" id="UP000488299">
    <property type="component" value="Unassembled WGS sequence"/>
</dbReference>
<dbReference type="SUPFAM" id="SSF51735">
    <property type="entry name" value="NAD(P)-binding Rossmann-fold domains"/>
    <property type="match status" value="1"/>
</dbReference>
<evidence type="ECO:0000313" key="3">
    <source>
        <dbReference type="Proteomes" id="UP000488299"/>
    </source>
</evidence>
<proteinExistence type="predicted"/>